<evidence type="ECO:0000313" key="3">
    <source>
        <dbReference type="Proteomes" id="UP000017396"/>
    </source>
</evidence>
<keyword evidence="1" id="KW-0812">Transmembrane</keyword>
<accession>U5QKE2</accession>
<protein>
    <submittedName>
        <fullName evidence="2">Uncharacterized protein</fullName>
    </submittedName>
</protein>
<dbReference type="RefSeq" id="WP_023174575.1">
    <property type="nucleotide sequence ID" value="NC_022600.1"/>
</dbReference>
<gene>
    <name evidence="2" type="ORF">GKIL_3077</name>
</gene>
<feature type="transmembrane region" description="Helical" evidence="1">
    <location>
        <begin position="12"/>
        <end position="36"/>
    </location>
</feature>
<dbReference type="KEGG" id="glj:GKIL_3077"/>
<feature type="transmembrane region" description="Helical" evidence="1">
    <location>
        <begin position="42"/>
        <end position="65"/>
    </location>
</feature>
<dbReference type="OrthoDB" id="9894067at2"/>
<keyword evidence="3" id="KW-1185">Reference proteome</keyword>
<proteinExistence type="predicted"/>
<sequence length="71" mass="7496">MTSHCRNRLYALQILGVATGIIVPLVACFTLFYAATTGQMPIFATGALPLLLLAATGLLGCWVWTQGAELA</sequence>
<dbReference type="EMBL" id="CP003587">
    <property type="protein sequence ID" value="AGY59323.1"/>
    <property type="molecule type" value="Genomic_DNA"/>
</dbReference>
<dbReference type="HOGENOM" id="CLU_2734325_0_0_3"/>
<keyword evidence="1" id="KW-0472">Membrane</keyword>
<reference evidence="2 3" key="1">
    <citation type="journal article" date="2013" name="PLoS ONE">
        <title>Cultivation and Complete Genome Sequencing of Gloeobacter kilaueensis sp. nov., from a Lava Cave in Kilauea Caldera, Hawai'i.</title>
        <authorList>
            <person name="Saw J.H."/>
            <person name="Schatz M."/>
            <person name="Brown M.V."/>
            <person name="Kunkel D.D."/>
            <person name="Foster J.S."/>
            <person name="Shick H."/>
            <person name="Christensen S."/>
            <person name="Hou S."/>
            <person name="Wan X."/>
            <person name="Donachie S.P."/>
        </authorList>
    </citation>
    <scope>NUCLEOTIDE SEQUENCE [LARGE SCALE GENOMIC DNA]</scope>
    <source>
        <strain evidence="3">JS</strain>
    </source>
</reference>
<organism evidence="2 3">
    <name type="scientific">Gloeobacter kilaueensis (strain ATCC BAA-2537 / CCAP 1431/1 / ULC 316 / JS1)</name>
    <dbReference type="NCBI Taxonomy" id="1183438"/>
    <lineage>
        <taxon>Bacteria</taxon>
        <taxon>Bacillati</taxon>
        <taxon>Cyanobacteriota</taxon>
        <taxon>Cyanophyceae</taxon>
        <taxon>Gloeobacterales</taxon>
        <taxon>Gloeobacteraceae</taxon>
        <taxon>Gloeobacter</taxon>
    </lineage>
</organism>
<dbReference type="Proteomes" id="UP000017396">
    <property type="component" value="Chromosome"/>
</dbReference>
<evidence type="ECO:0000313" key="2">
    <source>
        <dbReference type="EMBL" id="AGY59323.1"/>
    </source>
</evidence>
<dbReference type="AlphaFoldDB" id="U5QKE2"/>
<evidence type="ECO:0000256" key="1">
    <source>
        <dbReference type="SAM" id="Phobius"/>
    </source>
</evidence>
<name>U5QKE2_GLOK1</name>
<keyword evidence="1" id="KW-1133">Transmembrane helix</keyword>